<dbReference type="Proteomes" id="UP000190037">
    <property type="component" value="Unassembled WGS sequence"/>
</dbReference>
<dbReference type="OrthoDB" id="4319558at2"/>
<accession>A0A1T3P458</accession>
<evidence type="ECO:0008006" key="4">
    <source>
        <dbReference type="Google" id="ProtNLM"/>
    </source>
</evidence>
<dbReference type="EMBL" id="MWQN01000001">
    <property type="protein sequence ID" value="OPC83853.1"/>
    <property type="molecule type" value="Genomic_DNA"/>
</dbReference>
<evidence type="ECO:0000256" key="1">
    <source>
        <dbReference type="SAM" id="MobiDB-lite"/>
    </source>
</evidence>
<proteinExistence type="predicted"/>
<keyword evidence="3" id="KW-1185">Reference proteome</keyword>
<dbReference type="Pfam" id="PF17227">
    <property type="entry name" value="DUF5302"/>
    <property type="match status" value="1"/>
</dbReference>
<gene>
    <name evidence="2" type="ORF">B4N89_25565</name>
</gene>
<comment type="caution">
    <text evidence="2">The sequence shown here is derived from an EMBL/GenBank/DDBJ whole genome shotgun (WGS) entry which is preliminary data.</text>
</comment>
<feature type="region of interest" description="Disordered" evidence="1">
    <location>
        <begin position="1"/>
        <end position="79"/>
    </location>
</feature>
<feature type="compositionally biased region" description="Basic and acidic residues" evidence="1">
    <location>
        <begin position="29"/>
        <end position="40"/>
    </location>
</feature>
<name>A0A1T3P458_9ACTN</name>
<sequence>MADETPANETPEETAPEAREAAEPESAEDETKRKFREALARKRGTKTDGAGENPGGDGSKIHGAHGPAAQQRSFRRKSG</sequence>
<organism evidence="2 3">
    <name type="scientific">Embleya scabrispora</name>
    <dbReference type="NCBI Taxonomy" id="159449"/>
    <lineage>
        <taxon>Bacteria</taxon>
        <taxon>Bacillati</taxon>
        <taxon>Actinomycetota</taxon>
        <taxon>Actinomycetes</taxon>
        <taxon>Kitasatosporales</taxon>
        <taxon>Streptomycetaceae</taxon>
        <taxon>Embleya</taxon>
    </lineage>
</organism>
<evidence type="ECO:0000313" key="2">
    <source>
        <dbReference type="EMBL" id="OPC83853.1"/>
    </source>
</evidence>
<dbReference type="RefSeq" id="WP_078978151.1">
    <property type="nucleotide sequence ID" value="NZ_MWQN01000001.1"/>
</dbReference>
<protein>
    <recommendedName>
        <fullName evidence="4">DUF5302 domain-containing protein</fullName>
    </recommendedName>
</protein>
<reference evidence="2 3" key="1">
    <citation type="submission" date="2017-03" db="EMBL/GenBank/DDBJ databases">
        <title>Draft genome sequence of Streptomyces scabrisporus NF3, endophyte isolated from Amphipterygium adstringens.</title>
        <authorList>
            <person name="Vazquez M."/>
            <person name="Ceapa C.D."/>
            <person name="Rodriguez Luna D."/>
            <person name="Sanchez Esquivel S."/>
        </authorList>
    </citation>
    <scope>NUCLEOTIDE SEQUENCE [LARGE SCALE GENOMIC DNA]</scope>
    <source>
        <strain evidence="2 3">NF3</strain>
    </source>
</reference>
<evidence type="ECO:0000313" key="3">
    <source>
        <dbReference type="Proteomes" id="UP000190037"/>
    </source>
</evidence>
<dbReference type="InterPro" id="IPR035172">
    <property type="entry name" value="DUF5302"/>
</dbReference>
<dbReference type="AlphaFoldDB" id="A0A1T3P458"/>
<dbReference type="STRING" id="159449.B4N89_25565"/>